<dbReference type="Gene3D" id="2.60.40.4100">
    <property type="entry name" value="Zona pellucida, ZP-C domain"/>
    <property type="match status" value="1"/>
</dbReference>
<organism evidence="4 5">
    <name type="scientific">Pseudolycoriella hygida</name>
    <dbReference type="NCBI Taxonomy" id="35572"/>
    <lineage>
        <taxon>Eukaryota</taxon>
        <taxon>Metazoa</taxon>
        <taxon>Ecdysozoa</taxon>
        <taxon>Arthropoda</taxon>
        <taxon>Hexapoda</taxon>
        <taxon>Insecta</taxon>
        <taxon>Pterygota</taxon>
        <taxon>Neoptera</taxon>
        <taxon>Endopterygota</taxon>
        <taxon>Diptera</taxon>
        <taxon>Nematocera</taxon>
        <taxon>Sciaroidea</taxon>
        <taxon>Sciaridae</taxon>
        <taxon>Pseudolycoriella</taxon>
    </lineage>
</organism>
<evidence type="ECO:0000313" key="4">
    <source>
        <dbReference type="EMBL" id="KAJ6641255.1"/>
    </source>
</evidence>
<feature type="domain" description="ZP" evidence="3">
    <location>
        <begin position="46"/>
        <end position="305"/>
    </location>
</feature>
<dbReference type="AlphaFoldDB" id="A0A9Q0N0A7"/>
<evidence type="ECO:0000259" key="3">
    <source>
        <dbReference type="PROSITE" id="PS51034"/>
    </source>
</evidence>
<dbReference type="Pfam" id="PF00100">
    <property type="entry name" value="Zona_pellucida"/>
    <property type="match status" value="1"/>
</dbReference>
<feature type="signal peptide" evidence="2">
    <location>
        <begin position="1"/>
        <end position="18"/>
    </location>
</feature>
<dbReference type="SMART" id="SM00241">
    <property type="entry name" value="ZP"/>
    <property type="match status" value="1"/>
</dbReference>
<proteinExistence type="predicted"/>
<name>A0A9Q0N0A7_9DIPT</name>
<dbReference type="InterPro" id="IPR001507">
    <property type="entry name" value="ZP_dom"/>
</dbReference>
<evidence type="ECO:0000313" key="5">
    <source>
        <dbReference type="Proteomes" id="UP001151699"/>
    </source>
</evidence>
<dbReference type="PANTHER" id="PTHR46560:SF6">
    <property type="entry name" value="ZYE"/>
    <property type="match status" value="1"/>
</dbReference>
<keyword evidence="2" id="KW-0732">Signal</keyword>
<keyword evidence="1" id="KW-1015">Disulfide bond</keyword>
<dbReference type="Proteomes" id="UP001151699">
    <property type="component" value="Chromosome B"/>
</dbReference>
<dbReference type="PROSITE" id="PS51034">
    <property type="entry name" value="ZP_2"/>
    <property type="match status" value="1"/>
</dbReference>
<accession>A0A9Q0N0A7</accession>
<feature type="non-terminal residue" evidence="4">
    <location>
        <position position="320"/>
    </location>
</feature>
<gene>
    <name evidence="4" type="ORF">Bhyg_06190</name>
</gene>
<protein>
    <recommendedName>
        <fullName evidence="3">ZP domain-containing protein</fullName>
    </recommendedName>
</protein>
<dbReference type="PANTHER" id="PTHR46560">
    <property type="entry name" value="CYPHER, ISOFORM B"/>
    <property type="match status" value="1"/>
</dbReference>
<reference evidence="4" key="1">
    <citation type="submission" date="2022-07" db="EMBL/GenBank/DDBJ databases">
        <authorList>
            <person name="Trinca V."/>
            <person name="Uliana J.V.C."/>
            <person name="Torres T.T."/>
            <person name="Ward R.J."/>
            <person name="Monesi N."/>
        </authorList>
    </citation>
    <scope>NUCLEOTIDE SEQUENCE</scope>
    <source>
        <strain evidence="4">HSMRA1968</strain>
        <tissue evidence="4">Whole embryos</tissue>
    </source>
</reference>
<keyword evidence="5" id="KW-1185">Reference proteome</keyword>
<evidence type="ECO:0000256" key="2">
    <source>
        <dbReference type="SAM" id="SignalP"/>
    </source>
</evidence>
<dbReference type="EMBL" id="WJQU01000002">
    <property type="protein sequence ID" value="KAJ6641255.1"/>
    <property type="molecule type" value="Genomic_DNA"/>
</dbReference>
<dbReference type="OrthoDB" id="6432511at2759"/>
<sequence>MIYIVLLITITQILSGEAQSRLSNAIVPVNVESNRGHTHIELIDVKCENGNDILVTVDFEDTFSGIIYSQGYFNDPKCRYVKAGGTSRSYTFKVPYNGCGSKPSCAVCASIENILVIQSDEDLQEQWDTARKITCSRAIDDEQEKTIIFKPFVVDMLEVVNVPTKQGGVDCWMDIQRGEFPRVQPLTETIKIGETLSVLVFLRDPKTEYDLIVRDCWAFDHHDYDAKTTGRIQLSDKIGCSRKKKIFGSWRRTTQTGNTGATLILHNTLQAFKFPDRMQVFLKCDVEICRGSCEEQFCDEITNEVREPSSTVPTTRIIPS</sequence>
<evidence type="ECO:0000256" key="1">
    <source>
        <dbReference type="ARBA" id="ARBA00023157"/>
    </source>
</evidence>
<feature type="chain" id="PRO_5040398343" description="ZP domain-containing protein" evidence="2">
    <location>
        <begin position="19"/>
        <end position="320"/>
    </location>
</feature>
<comment type="caution">
    <text evidence="4">The sequence shown here is derived from an EMBL/GenBank/DDBJ whole genome shotgun (WGS) entry which is preliminary data.</text>
</comment>
<dbReference type="InterPro" id="IPR042235">
    <property type="entry name" value="ZP-C_dom"/>
</dbReference>
<dbReference type="InterPro" id="IPR055355">
    <property type="entry name" value="ZP-C"/>
</dbReference>